<keyword evidence="3" id="KW-0808">Transferase</keyword>
<keyword evidence="2" id="KW-0597">Phosphoprotein</keyword>
<feature type="compositionally biased region" description="Basic and acidic residues" evidence="8">
    <location>
        <begin position="87"/>
        <end position="113"/>
    </location>
</feature>
<keyword evidence="4 7" id="KW-0547">Nucleotide-binding</keyword>
<evidence type="ECO:0000256" key="1">
    <source>
        <dbReference type="ARBA" id="ARBA00022527"/>
    </source>
</evidence>
<dbReference type="AlphaFoldDB" id="A0A8J1MXE7"/>
<name>A0A8J1MXE7_XENLA</name>
<dbReference type="SUPFAM" id="SSF56112">
    <property type="entry name" value="Protein kinase-like (PK-like)"/>
    <property type="match status" value="1"/>
</dbReference>
<feature type="compositionally biased region" description="Basic and acidic residues" evidence="8">
    <location>
        <begin position="48"/>
        <end position="79"/>
    </location>
</feature>
<evidence type="ECO:0000313" key="11">
    <source>
        <dbReference type="Proteomes" id="UP000186698"/>
    </source>
</evidence>
<feature type="domain" description="AGC-kinase C-terminal" evidence="10">
    <location>
        <begin position="390"/>
        <end position="457"/>
    </location>
</feature>
<evidence type="ECO:0000313" key="12">
    <source>
        <dbReference type="RefSeq" id="XP_041445973.1"/>
    </source>
</evidence>
<dbReference type="InterPro" id="IPR017441">
    <property type="entry name" value="Protein_kinase_ATP_BS"/>
</dbReference>
<dbReference type="GO" id="GO:0005524">
    <property type="term" value="F:ATP binding"/>
    <property type="evidence" value="ECO:0007669"/>
    <property type="project" value="UniProtKB-UniRule"/>
</dbReference>
<dbReference type="PROSITE" id="PS51285">
    <property type="entry name" value="AGC_KINASE_CTER"/>
    <property type="match status" value="1"/>
</dbReference>
<evidence type="ECO:0000256" key="5">
    <source>
        <dbReference type="ARBA" id="ARBA00022777"/>
    </source>
</evidence>
<evidence type="ECO:0000256" key="8">
    <source>
        <dbReference type="SAM" id="MobiDB-lite"/>
    </source>
</evidence>
<dbReference type="RefSeq" id="XP_041445974.1">
    <property type="nucleotide sequence ID" value="XM_041590040.1"/>
</dbReference>
<dbReference type="Gene3D" id="1.10.510.10">
    <property type="entry name" value="Transferase(Phosphotransferase) domain 1"/>
    <property type="match status" value="1"/>
</dbReference>
<proteinExistence type="predicted"/>
<dbReference type="FunFam" id="1.10.510.10:FF:000048">
    <property type="entry name" value="Protein kinase C"/>
    <property type="match status" value="1"/>
</dbReference>
<dbReference type="Proteomes" id="UP000186698">
    <property type="component" value="Chromosome 4L"/>
</dbReference>
<feature type="region of interest" description="Disordered" evidence="8">
    <location>
        <begin position="1"/>
        <end position="138"/>
    </location>
</feature>
<dbReference type="OrthoDB" id="341578at2759"/>
<organism evidence="11 12">
    <name type="scientific">Xenopus laevis</name>
    <name type="common">African clawed frog</name>
    <dbReference type="NCBI Taxonomy" id="8355"/>
    <lineage>
        <taxon>Eukaryota</taxon>
        <taxon>Metazoa</taxon>
        <taxon>Chordata</taxon>
        <taxon>Craniata</taxon>
        <taxon>Vertebrata</taxon>
        <taxon>Euteleostomi</taxon>
        <taxon>Amphibia</taxon>
        <taxon>Batrachia</taxon>
        <taxon>Anura</taxon>
        <taxon>Pipoidea</taxon>
        <taxon>Pipidae</taxon>
        <taxon>Xenopodinae</taxon>
        <taxon>Xenopus</taxon>
        <taxon>Xenopus</taxon>
    </lineage>
</organism>
<reference evidence="12 13" key="1">
    <citation type="submission" date="2025-04" db="UniProtKB">
        <authorList>
            <consortium name="RefSeq"/>
        </authorList>
    </citation>
    <scope>IDENTIFICATION</scope>
    <source>
        <strain evidence="12 13">J_2021</strain>
        <tissue evidence="12 13">Erythrocytes</tissue>
    </source>
</reference>
<evidence type="ECO:0000256" key="6">
    <source>
        <dbReference type="ARBA" id="ARBA00022840"/>
    </source>
</evidence>
<evidence type="ECO:0000256" key="3">
    <source>
        <dbReference type="ARBA" id="ARBA00022679"/>
    </source>
</evidence>
<dbReference type="Pfam" id="PF00069">
    <property type="entry name" value="Pkinase"/>
    <property type="match status" value="1"/>
</dbReference>
<dbReference type="PROSITE" id="PS00108">
    <property type="entry name" value="PROTEIN_KINASE_ST"/>
    <property type="match status" value="1"/>
</dbReference>
<dbReference type="PANTHER" id="PTHR24351">
    <property type="entry name" value="RIBOSOMAL PROTEIN S6 KINASE"/>
    <property type="match status" value="1"/>
</dbReference>
<evidence type="ECO:0000259" key="10">
    <source>
        <dbReference type="PROSITE" id="PS51285"/>
    </source>
</evidence>
<dbReference type="RefSeq" id="XP_041445973.1">
    <property type="nucleotide sequence ID" value="XM_041590039.1"/>
</dbReference>
<gene>
    <name evidence="12 13" type="primary">LOC121402976</name>
</gene>
<evidence type="ECO:0000256" key="4">
    <source>
        <dbReference type="ARBA" id="ARBA00022741"/>
    </source>
</evidence>
<sequence length="542" mass="61566">MDRSPNSPESRGLTRKRNIKTKTKGANKKIKLMGNSMEEKSLCQVEQEEQKRERERKPAEARQLKKKRNFNDEKEQESKRMKKRIRKMDNIEEKNLHSSKAHCEKKEKTRKEDPEEGESGAKRPCVPAQRPNPKNITSYQFHKNLGKGKFGKVMLASLNNCRDQVAIKVIQKARHIENIVAEARTLRITEDCPFLCHGYGAFQNQLNMFLIMEFIRGGSLEQLINEKGCLDMDSIKFYSAEMIVGLQYLHSCGIVHRDLKPSNILLSAEGHIKIADFGLVAESMFGNKKIYALTGTFLYMAPEILLMSGYDAGVDWWSFAIILCQMASGRAPFNKDLPMEYFIQSGIWQHPFIPEDISTDLKNLLQELLQKNPDKRLGTTGEIRKHPFYRSVDWTALESRKIPPPFQPRSIPTVDVNAVCEEPLSFLEEPDCINTSGGVIMVQGLSFLSPGWERSAGPFCLQRLPSPPWAPTVSPPLLRPLPSAFHTLEPYHQPLFPQVSYIGTPYLGALSTALPSLDPYYYPSPPWPLPYALPSLDLHQAP</sequence>
<keyword evidence="5 12" id="KW-0418">Kinase</keyword>
<dbReference type="InterPro" id="IPR008271">
    <property type="entry name" value="Ser/Thr_kinase_AS"/>
</dbReference>
<evidence type="ECO:0000256" key="7">
    <source>
        <dbReference type="PROSITE-ProRule" id="PRU10141"/>
    </source>
</evidence>
<protein>
    <submittedName>
        <fullName evidence="12 13">Probable serine/threonine-protein kinase DDB_G0277449</fullName>
    </submittedName>
</protein>
<feature type="binding site" evidence="7">
    <location>
        <position position="168"/>
    </location>
    <ligand>
        <name>ATP</name>
        <dbReference type="ChEBI" id="CHEBI:30616"/>
    </ligand>
</feature>
<dbReference type="PROSITE" id="PS50011">
    <property type="entry name" value="PROTEIN_KINASE_DOM"/>
    <property type="match status" value="1"/>
</dbReference>
<dbReference type="SMART" id="SM00220">
    <property type="entry name" value="S_TKc"/>
    <property type="match status" value="1"/>
</dbReference>
<accession>A0A8J1MXE7</accession>
<dbReference type="InterPro" id="IPR000961">
    <property type="entry name" value="AGC-kinase_C"/>
</dbReference>
<dbReference type="PROSITE" id="PS00107">
    <property type="entry name" value="PROTEIN_KINASE_ATP"/>
    <property type="match status" value="1"/>
</dbReference>
<keyword evidence="6 7" id="KW-0067">ATP-binding</keyword>
<dbReference type="Gene3D" id="3.30.200.20">
    <property type="entry name" value="Phosphorylase Kinase, domain 1"/>
    <property type="match status" value="1"/>
</dbReference>
<evidence type="ECO:0000313" key="13">
    <source>
        <dbReference type="RefSeq" id="XP_041445974.1"/>
    </source>
</evidence>
<dbReference type="InterPro" id="IPR000719">
    <property type="entry name" value="Prot_kinase_dom"/>
</dbReference>
<evidence type="ECO:0000256" key="2">
    <source>
        <dbReference type="ARBA" id="ARBA00022553"/>
    </source>
</evidence>
<dbReference type="GO" id="GO:0035556">
    <property type="term" value="P:intracellular signal transduction"/>
    <property type="evidence" value="ECO:0000318"/>
    <property type="project" value="GO_Central"/>
</dbReference>
<feature type="domain" description="Protein kinase" evidence="9">
    <location>
        <begin position="139"/>
        <end position="389"/>
    </location>
</feature>
<dbReference type="GO" id="GO:0004674">
    <property type="term" value="F:protein serine/threonine kinase activity"/>
    <property type="evidence" value="ECO:0000318"/>
    <property type="project" value="GO_Central"/>
</dbReference>
<keyword evidence="11" id="KW-1185">Reference proteome</keyword>
<feature type="compositionally biased region" description="Basic residues" evidence="8">
    <location>
        <begin position="13"/>
        <end position="31"/>
    </location>
</feature>
<dbReference type="InterPro" id="IPR011009">
    <property type="entry name" value="Kinase-like_dom_sf"/>
</dbReference>
<dbReference type="KEGG" id="xla:121402976"/>
<keyword evidence="1" id="KW-0723">Serine/threonine-protein kinase</keyword>
<evidence type="ECO:0000259" key="9">
    <source>
        <dbReference type="PROSITE" id="PS50011"/>
    </source>
</evidence>
<dbReference type="GeneID" id="121402976"/>